<dbReference type="Pfam" id="PF18962">
    <property type="entry name" value="Por_Secre_tail"/>
    <property type="match status" value="1"/>
</dbReference>
<feature type="chain" id="PRO_5037447641" evidence="4">
    <location>
        <begin position="20"/>
        <end position="749"/>
    </location>
</feature>
<name>A0A979G6R8_CHIPD</name>
<dbReference type="PROSITE" id="PS51470">
    <property type="entry name" value="FG_GAP"/>
    <property type="match status" value="3"/>
</dbReference>
<evidence type="ECO:0000256" key="1">
    <source>
        <dbReference type="ARBA" id="ARBA00022729"/>
    </source>
</evidence>
<accession>A0A979G6R8</accession>
<dbReference type="Gene3D" id="2.130.10.130">
    <property type="entry name" value="Integrin alpha, N-terminal"/>
    <property type="match status" value="3"/>
</dbReference>
<evidence type="ECO:0000313" key="6">
    <source>
        <dbReference type="EMBL" id="ACU61652.1"/>
    </source>
</evidence>
<dbReference type="GO" id="GO:0009897">
    <property type="term" value="C:external side of plasma membrane"/>
    <property type="evidence" value="ECO:0007669"/>
    <property type="project" value="TreeGrafter"/>
</dbReference>
<dbReference type="GO" id="GO:0033627">
    <property type="term" value="P:cell adhesion mediated by integrin"/>
    <property type="evidence" value="ECO:0007669"/>
    <property type="project" value="TreeGrafter"/>
</dbReference>
<proteinExistence type="predicted"/>
<dbReference type="PRINTS" id="PR01185">
    <property type="entry name" value="INTEGRINA"/>
</dbReference>
<dbReference type="PANTHER" id="PTHR23220:SF122">
    <property type="entry name" value="INTEGRIN ALPHA-PS1"/>
    <property type="match status" value="1"/>
</dbReference>
<evidence type="ECO:0000256" key="3">
    <source>
        <dbReference type="ARBA" id="ARBA00023180"/>
    </source>
</evidence>
<dbReference type="GO" id="GO:0098609">
    <property type="term" value="P:cell-cell adhesion"/>
    <property type="evidence" value="ECO:0007669"/>
    <property type="project" value="TreeGrafter"/>
</dbReference>
<dbReference type="NCBIfam" id="TIGR04183">
    <property type="entry name" value="Por_Secre_tail"/>
    <property type="match status" value="1"/>
</dbReference>
<organism evidence="6 7">
    <name type="scientific">Chitinophaga pinensis (strain ATCC 43595 / DSM 2588 / LMG 13176 / NBRC 15968 / NCIMB 11800 / UQM 2034)</name>
    <dbReference type="NCBI Taxonomy" id="485918"/>
    <lineage>
        <taxon>Bacteria</taxon>
        <taxon>Pseudomonadati</taxon>
        <taxon>Bacteroidota</taxon>
        <taxon>Chitinophagia</taxon>
        <taxon>Chitinophagales</taxon>
        <taxon>Chitinophagaceae</taxon>
        <taxon>Chitinophaga</taxon>
    </lineage>
</organism>
<dbReference type="InterPro" id="IPR013519">
    <property type="entry name" value="Int_alpha_beta-p"/>
</dbReference>
<dbReference type="InterPro" id="IPR026444">
    <property type="entry name" value="Secre_tail"/>
</dbReference>
<dbReference type="AlphaFoldDB" id="A0A979G6R8"/>
<evidence type="ECO:0000259" key="5">
    <source>
        <dbReference type="Pfam" id="PF18962"/>
    </source>
</evidence>
<dbReference type="SMART" id="SM00191">
    <property type="entry name" value="Int_alpha"/>
    <property type="match status" value="7"/>
</dbReference>
<dbReference type="GO" id="GO:0007160">
    <property type="term" value="P:cell-matrix adhesion"/>
    <property type="evidence" value="ECO:0007669"/>
    <property type="project" value="TreeGrafter"/>
</dbReference>
<keyword evidence="1 4" id="KW-0732">Signal</keyword>
<dbReference type="InterPro" id="IPR013517">
    <property type="entry name" value="FG-GAP"/>
</dbReference>
<feature type="domain" description="Secretion system C-terminal sorting" evidence="5">
    <location>
        <begin position="672"/>
        <end position="747"/>
    </location>
</feature>
<sequence length="749" mass="80034">MKKCYLLGGLLFAVCTAYANTGPIIEQSTLDKIQTQLTRSEYFINRENNTGVYQSTNRQHSLLATYTSREMSITPRNTLQPWSFGLTVKGVAADGRPLYQPAALTSVKMNDGTVQFNHDNHYTVEYVNNDEGIRQNFIIQQPAVQVHTLSVQLQTAEGWQTFKRSETSLTFRNQEHLLYYNDLKVWDARGTILPAHFSVRDNQVQIEVDVKKAVYPVTIDPIVLNGTPQNANTFLQSNQENALMGFRVATAGDINGDGRDEVMLLAPSYHLTSGGYGAVFIYYGSNRGINPNVKTTLAHSVNGGQYFAGMAGGGDLNGDNFDDIAINVPADSQHQGGLAIYYGTSTGLDTTAQILYGDPSYGSLAGYLAIAKDLNGDEIDDLVVGSTTSSHGQIYEGIVTIIYGNAWGIENSAWTIIEGNQAGFQLGTRVMGANDINNDGYNDIVVAAANKVLTYYGGPAGVEITPATTMTLSIPDERFSISAGGDINGDGYSDLIVGNPNYSNGQSLEGAVFVYHGSSTGLDSVPAQVLEGNKDSTQFAVEISFAGDVNADGFSDVVVGAISESNNINQRNEGFAYVFYGRSNGINPVPASTIQSNQANACLGFSVAGAGDVNGDGYSDVLVGAFIYANGQPFEGAGFVYHGGAGLAGLLAAAPPETSAKIETPASAAVKVYPNPAVNNLSVQLQGLDSHSPTYIQIVNIQGTTVQITQAGSIEGYQQSIDISKLTPGIYFLVVRNGSKIFREKIIKQ</sequence>
<dbReference type="KEGG" id="cpi:Cpin_4195"/>
<dbReference type="PANTHER" id="PTHR23220">
    <property type="entry name" value="INTEGRIN ALPHA"/>
    <property type="match status" value="1"/>
</dbReference>
<protein>
    <submittedName>
        <fullName evidence="6">FG-GAP repeat protein</fullName>
    </submittedName>
</protein>
<reference evidence="6 7" key="2">
    <citation type="journal article" date="2010" name="Stand. Genomic Sci.">
        <title>Complete genome sequence of Chitinophaga pinensis type strain (UQM 2034).</title>
        <authorList>
            <person name="Glavina Del Rio T."/>
            <person name="Abt B."/>
            <person name="Spring S."/>
            <person name="Lapidus A."/>
            <person name="Nolan M."/>
            <person name="Tice H."/>
            <person name="Copeland A."/>
            <person name="Cheng J.F."/>
            <person name="Chen F."/>
            <person name="Bruce D."/>
            <person name="Goodwin L."/>
            <person name="Pitluck S."/>
            <person name="Ivanova N."/>
            <person name="Mavromatis K."/>
            <person name="Mikhailova N."/>
            <person name="Pati A."/>
            <person name="Chen A."/>
            <person name="Palaniappan K."/>
            <person name="Land M."/>
            <person name="Hauser L."/>
            <person name="Chang Y.J."/>
            <person name="Jeffries C.D."/>
            <person name="Chain P."/>
            <person name="Saunders E."/>
            <person name="Detter J.C."/>
            <person name="Brettin T."/>
            <person name="Rohde M."/>
            <person name="Goker M."/>
            <person name="Bristow J."/>
            <person name="Eisen J.A."/>
            <person name="Markowitz V."/>
            <person name="Hugenholtz P."/>
            <person name="Kyrpides N.C."/>
            <person name="Klenk H.P."/>
            <person name="Lucas S."/>
        </authorList>
    </citation>
    <scope>NUCLEOTIDE SEQUENCE [LARGE SCALE GENOMIC DNA]</scope>
    <source>
        <strain evidence="7">ATCC 43595 / DSM 2588 / LMG 13176 / NBRC 15968 / NCIMB 11800 / UQM 2034</strain>
    </source>
</reference>
<gene>
    <name evidence="6" type="ordered locus">Cpin_4195</name>
</gene>
<dbReference type="Pfam" id="PF01839">
    <property type="entry name" value="FG-GAP"/>
    <property type="match status" value="2"/>
</dbReference>
<evidence type="ECO:0000313" key="7">
    <source>
        <dbReference type="Proteomes" id="UP000002215"/>
    </source>
</evidence>
<keyword evidence="2" id="KW-0677">Repeat</keyword>
<evidence type="ECO:0000256" key="2">
    <source>
        <dbReference type="ARBA" id="ARBA00022737"/>
    </source>
</evidence>
<dbReference type="EMBL" id="CP001699">
    <property type="protein sequence ID" value="ACU61652.1"/>
    <property type="molecule type" value="Genomic_DNA"/>
</dbReference>
<keyword evidence="3" id="KW-0325">Glycoprotein</keyword>
<evidence type="ECO:0000256" key="4">
    <source>
        <dbReference type="SAM" id="SignalP"/>
    </source>
</evidence>
<dbReference type="SUPFAM" id="SSF69318">
    <property type="entry name" value="Integrin alpha N-terminal domain"/>
    <property type="match status" value="2"/>
</dbReference>
<dbReference type="InterPro" id="IPR028994">
    <property type="entry name" value="Integrin_alpha_N"/>
</dbReference>
<feature type="signal peptide" evidence="4">
    <location>
        <begin position="1"/>
        <end position="19"/>
    </location>
</feature>
<dbReference type="InterPro" id="IPR000413">
    <property type="entry name" value="Integrin_alpha"/>
</dbReference>
<reference evidence="7" key="1">
    <citation type="submission" date="2009-08" db="EMBL/GenBank/DDBJ databases">
        <title>The complete genome of Chitinophaga pinensis DSM 2588.</title>
        <authorList>
            <consortium name="US DOE Joint Genome Institute (JGI-PGF)"/>
            <person name="Lucas S."/>
            <person name="Copeland A."/>
            <person name="Lapidus A."/>
            <person name="Glavina del Rio T."/>
            <person name="Dalin E."/>
            <person name="Tice H."/>
            <person name="Bruce D."/>
            <person name="Goodwin L."/>
            <person name="Pitluck S."/>
            <person name="Kyrpides N."/>
            <person name="Mavromatis K."/>
            <person name="Ivanova N."/>
            <person name="Mikhailova N."/>
            <person name="Sims D."/>
            <person name="Meinche L."/>
            <person name="Brettin T."/>
            <person name="Detter J.C."/>
            <person name="Han C."/>
            <person name="Larimer F."/>
            <person name="Land M."/>
            <person name="Hauser L."/>
            <person name="Markowitz V."/>
            <person name="Cheng J.-F."/>
            <person name="Hugenholtz P."/>
            <person name="Woyke T."/>
            <person name="Wu D."/>
            <person name="Spring S."/>
            <person name="Klenk H.-P."/>
            <person name="Eisen J.A."/>
        </authorList>
    </citation>
    <scope>NUCLEOTIDE SEQUENCE [LARGE SCALE GENOMIC DNA]</scope>
    <source>
        <strain evidence="7">ATCC 43595 / DSM 2588 / LMG 13176 / NBRC 15968 / NCIMB 11800 / UQM 2034</strain>
    </source>
</reference>
<dbReference type="GO" id="GO:0008305">
    <property type="term" value="C:integrin complex"/>
    <property type="evidence" value="ECO:0007669"/>
    <property type="project" value="InterPro"/>
</dbReference>
<dbReference type="OrthoDB" id="883622at2"/>
<dbReference type="Proteomes" id="UP000002215">
    <property type="component" value="Chromosome"/>
</dbReference>
<dbReference type="GO" id="GO:0005178">
    <property type="term" value="F:integrin binding"/>
    <property type="evidence" value="ECO:0007669"/>
    <property type="project" value="TreeGrafter"/>
</dbReference>
<dbReference type="GO" id="GO:0007229">
    <property type="term" value="P:integrin-mediated signaling pathway"/>
    <property type="evidence" value="ECO:0007669"/>
    <property type="project" value="TreeGrafter"/>
</dbReference>
<dbReference type="RefSeq" id="WP_012791823.1">
    <property type="nucleotide sequence ID" value="NC_013132.1"/>
</dbReference>